<keyword evidence="3" id="KW-0673">Quorum sensing</keyword>
<dbReference type="InterPro" id="IPR029055">
    <property type="entry name" value="Ntn_hydrolases_N"/>
</dbReference>
<dbReference type="InterPro" id="IPR002692">
    <property type="entry name" value="S45"/>
</dbReference>
<name>A0A5J6QGH0_9GAMM</name>
<reference evidence="15 16" key="1">
    <citation type="submission" date="2019-08" db="EMBL/GenBank/DDBJ databases">
        <title>Whole-genome Sequencing of e-waste polymer degrading bacterium Pseudomonas sp. strain PE08.</title>
        <authorList>
            <person name="Kirdat K."/>
            <person name="Debbarma P."/>
            <person name="Narawade N."/>
            <person name="Suyal D."/>
            <person name="Thorat V."/>
            <person name="Shouche Y."/>
            <person name="Goel R."/>
            <person name="Yadav A."/>
        </authorList>
    </citation>
    <scope>NUCLEOTIDE SEQUENCE [LARGE SCALE GENOMIC DNA]</scope>
    <source>
        <strain evidence="15 16">PE08</strain>
    </source>
</reference>
<keyword evidence="5" id="KW-0574">Periplasm</keyword>
<comment type="similarity">
    <text evidence="2">Belongs to the peptidase S45 family.</text>
</comment>
<proteinExistence type="inferred from homology"/>
<dbReference type="GO" id="GO:0017000">
    <property type="term" value="P:antibiotic biosynthetic process"/>
    <property type="evidence" value="ECO:0007669"/>
    <property type="project" value="InterPro"/>
</dbReference>
<feature type="binding site" evidence="13">
    <location>
        <position position="340"/>
    </location>
    <ligand>
        <name>Ca(2+)</name>
        <dbReference type="ChEBI" id="CHEBI:29108"/>
    </ligand>
</feature>
<dbReference type="KEGG" id="plal:FXN65_07005"/>
<dbReference type="GO" id="GO:0046872">
    <property type="term" value="F:metal ion binding"/>
    <property type="evidence" value="ECO:0007669"/>
    <property type="project" value="UniProtKB-KW"/>
</dbReference>
<dbReference type="RefSeq" id="WP_151132362.1">
    <property type="nucleotide sequence ID" value="NZ_CP043311.1"/>
</dbReference>
<dbReference type="InterPro" id="IPR023343">
    <property type="entry name" value="Penicillin_amidase_dom1"/>
</dbReference>
<evidence type="ECO:0000256" key="4">
    <source>
        <dbReference type="ARBA" id="ARBA00022729"/>
    </source>
</evidence>
<feature type="binding site" evidence="13">
    <location>
        <position position="197"/>
    </location>
    <ligand>
        <name>Ca(2+)</name>
        <dbReference type="ChEBI" id="CHEBI:29108"/>
    </ligand>
</feature>
<evidence type="ECO:0000256" key="14">
    <source>
        <dbReference type="SAM" id="SignalP"/>
    </source>
</evidence>
<dbReference type="AlphaFoldDB" id="A0A5J6QGH0"/>
<dbReference type="Gene3D" id="3.60.20.10">
    <property type="entry name" value="Glutamine Phosphoribosylpyrophosphate, subunit 1, domain 1"/>
    <property type="match status" value="1"/>
</dbReference>
<evidence type="ECO:0000256" key="7">
    <source>
        <dbReference type="ARBA" id="ARBA00023145"/>
    </source>
</evidence>
<dbReference type="GO" id="GO:0042597">
    <property type="term" value="C:periplasmic space"/>
    <property type="evidence" value="ECO:0007669"/>
    <property type="project" value="UniProtKB-SubCell"/>
</dbReference>
<protein>
    <recommendedName>
        <fullName evidence="10">Acyl-homoserine lactone acylase QuiP</fullName>
        <ecNumber evidence="9">3.5.1.97</ecNumber>
    </recommendedName>
</protein>
<dbReference type="EC" id="3.5.1.97" evidence="9"/>
<feature type="binding site" evidence="13">
    <location>
        <position position="337"/>
    </location>
    <ligand>
        <name>Ca(2+)</name>
        <dbReference type="ChEBI" id="CHEBI:29108"/>
    </ligand>
</feature>
<evidence type="ECO:0000256" key="2">
    <source>
        <dbReference type="ARBA" id="ARBA00006586"/>
    </source>
</evidence>
<sequence>MASPAFKRFLPRFCVAAAAGAMIGLSGCQSWLDSRYSDSLPPTSGFQPVKGLAQSVSIRRNPLGMPLIETTTFHDALFTLGYVHASDRLSQMVGLRLMAEGRLAEMAGPGVLEIDRFMRAVNLRKSADILYKNASPRLKEFFAVYARGVNAYLYRYRDKLPMDLAESGYKPAYWKPEDSVLVFTLLNFGLAVNLQEEIASLVLAQKVGADKLAWLTPVYPDEPLPFEEAEKLKGLQLGGQIPGLTALNDAAGQIAALDMLGVAASNNWAIAPQKSRTGRSILANDTHLPISMPSVWNFVQIRSPKFQAAGVSIAGVPAVVAGYNGKLAWGMTMVMGDNQDLFLEKVKREGSRLYYQANGKWVPASERMETFFIKGERPVREVIYETRHGPLLNSVLGQRKHPLQPMEIKSGYGIALQTSQFEADQSLEAFFALSRAQSVEQAHEATREIRAMGLNILYADAQHIAWQVTGRYPNRREGRGLLPSPGWDGRYDWDGYADPMLHPYDQDPAQGWLGTANHRTVQGGYGVQLSNSWYYPERAERIAELAGGSGKHDWQSMIAMQYDQTSPFPAKLKTMLRDPGMAAPLKQAINALPPAERAKAQEGLDRLLAFDGRLSPTSADAAYYGAFLHESARQIFLDELGPETSPAWRALVQTADLSYSAQADHLLGRVDSPFWDDVRTPQKEDKPATLARSLAAAVSYAESRMGADRKAWQWGKLHTYEWVTESTQLAPHMSASQRTGLNALKGYLDRGPYPAGGDHSTLNVSAYHWGQGFETWLIPAMRIVVDFGQPEPMIGVNSSGQSGNPASPHYADGIDAWLKARYMKFPFQPHNLDAVYGTRRLMLTPQK</sequence>
<gene>
    <name evidence="15" type="ORF">FXN65_07005</name>
</gene>
<dbReference type="InterPro" id="IPR043147">
    <property type="entry name" value="Penicillin_amidase_A-knob"/>
</dbReference>
<keyword evidence="13" id="KW-0106">Calcium</keyword>
<evidence type="ECO:0000256" key="1">
    <source>
        <dbReference type="ARBA" id="ARBA00004418"/>
    </source>
</evidence>
<comment type="subcellular location">
    <subcellularLocation>
        <location evidence="1">Periplasm</location>
    </subcellularLocation>
</comment>
<evidence type="ECO:0000256" key="12">
    <source>
        <dbReference type="PIRSR" id="PIRSR001227-1"/>
    </source>
</evidence>
<feature type="signal peptide" evidence="14">
    <location>
        <begin position="1"/>
        <end position="16"/>
    </location>
</feature>
<dbReference type="Gene3D" id="2.30.120.10">
    <property type="match status" value="1"/>
</dbReference>
<accession>A0A5J6QGH0</accession>
<organism evidence="15 16">
    <name type="scientific">Metapseudomonas lalkuanensis</name>
    <dbReference type="NCBI Taxonomy" id="2604832"/>
    <lineage>
        <taxon>Bacteria</taxon>
        <taxon>Pseudomonadati</taxon>
        <taxon>Pseudomonadota</taxon>
        <taxon>Gammaproteobacteria</taxon>
        <taxon>Pseudomonadales</taxon>
        <taxon>Pseudomonadaceae</taxon>
        <taxon>Metapseudomonas</taxon>
    </lineage>
</organism>
<evidence type="ECO:0000256" key="10">
    <source>
        <dbReference type="ARBA" id="ARBA00039697"/>
    </source>
</evidence>
<dbReference type="EMBL" id="CP043311">
    <property type="protein sequence ID" value="QEY61818.1"/>
    <property type="molecule type" value="Genomic_DNA"/>
</dbReference>
<comment type="catalytic activity">
    <reaction evidence="11">
        <text>an N-acyl-L-homoserine lactone + H2O = L-homoserine lactone + a carboxylate</text>
        <dbReference type="Rhea" id="RHEA:18937"/>
        <dbReference type="ChEBI" id="CHEBI:15377"/>
        <dbReference type="ChEBI" id="CHEBI:29067"/>
        <dbReference type="ChEBI" id="CHEBI:55474"/>
        <dbReference type="ChEBI" id="CHEBI:58633"/>
        <dbReference type="EC" id="3.5.1.97"/>
    </reaction>
</comment>
<dbReference type="InterPro" id="IPR043146">
    <property type="entry name" value="Penicillin_amidase_N_B-knob"/>
</dbReference>
<evidence type="ECO:0000256" key="13">
    <source>
        <dbReference type="PIRSR" id="PIRSR001227-2"/>
    </source>
</evidence>
<evidence type="ECO:0000313" key="16">
    <source>
        <dbReference type="Proteomes" id="UP000327179"/>
    </source>
</evidence>
<dbReference type="PIRSF" id="PIRSF001227">
    <property type="entry name" value="Pen_acylase"/>
    <property type="match status" value="1"/>
</dbReference>
<keyword evidence="7" id="KW-0865">Zymogen</keyword>
<dbReference type="GO" id="GO:0016811">
    <property type="term" value="F:hydrolase activity, acting on carbon-nitrogen (but not peptide) bonds, in linear amides"/>
    <property type="evidence" value="ECO:0007669"/>
    <property type="project" value="InterPro"/>
</dbReference>
<dbReference type="CDD" id="cd03747">
    <property type="entry name" value="Ntn_PGA_like"/>
    <property type="match status" value="1"/>
</dbReference>
<keyword evidence="16" id="KW-1185">Reference proteome</keyword>
<dbReference type="Pfam" id="PF01804">
    <property type="entry name" value="Penicil_amidase"/>
    <property type="match status" value="1"/>
</dbReference>
<dbReference type="InterPro" id="IPR014395">
    <property type="entry name" value="Pen/GL7ACA/AHL_acylase"/>
</dbReference>
<keyword evidence="6" id="KW-0378">Hydrolase</keyword>
<dbReference type="PANTHER" id="PTHR34218:SF4">
    <property type="entry name" value="ACYL-HOMOSERINE LACTONE ACYLASE QUIP"/>
    <property type="match status" value="1"/>
</dbReference>
<evidence type="ECO:0000256" key="3">
    <source>
        <dbReference type="ARBA" id="ARBA00022654"/>
    </source>
</evidence>
<feature type="active site" description="Nucleophile" evidence="12">
    <location>
        <position position="265"/>
    </location>
</feature>
<keyword evidence="13" id="KW-0479">Metal-binding</keyword>
<dbReference type="PANTHER" id="PTHR34218">
    <property type="entry name" value="PEPTIDASE S45 PENICILLIN AMIDASE"/>
    <property type="match status" value="1"/>
</dbReference>
<dbReference type="Gene3D" id="1.10.1400.10">
    <property type="match status" value="1"/>
</dbReference>
<comment type="cofactor">
    <cofactor evidence="13">
        <name>Ca(2+)</name>
        <dbReference type="ChEBI" id="CHEBI:29108"/>
    </cofactor>
    <text evidence="13">Binds 1 Ca(2+) ion per dimer.</text>
</comment>
<dbReference type="SUPFAM" id="SSF56235">
    <property type="entry name" value="N-terminal nucleophile aminohydrolases (Ntn hydrolases)"/>
    <property type="match status" value="1"/>
</dbReference>
<evidence type="ECO:0000256" key="8">
    <source>
        <dbReference type="ARBA" id="ARBA00038735"/>
    </source>
</evidence>
<dbReference type="Proteomes" id="UP000327179">
    <property type="component" value="Chromosome"/>
</dbReference>
<dbReference type="GO" id="GO:0009372">
    <property type="term" value="P:quorum sensing"/>
    <property type="evidence" value="ECO:0007669"/>
    <property type="project" value="UniProtKB-KW"/>
</dbReference>
<feature type="chain" id="PRO_5023821747" description="Acyl-homoserine lactone acylase QuiP" evidence="14">
    <location>
        <begin position="17"/>
        <end position="847"/>
    </location>
</feature>
<evidence type="ECO:0000313" key="15">
    <source>
        <dbReference type="EMBL" id="QEY61818.1"/>
    </source>
</evidence>
<dbReference type="PROSITE" id="PS51257">
    <property type="entry name" value="PROKAR_LIPOPROTEIN"/>
    <property type="match status" value="1"/>
</dbReference>
<keyword evidence="4 14" id="KW-0732">Signal</keyword>
<evidence type="ECO:0000256" key="5">
    <source>
        <dbReference type="ARBA" id="ARBA00022764"/>
    </source>
</evidence>
<evidence type="ECO:0000256" key="6">
    <source>
        <dbReference type="ARBA" id="ARBA00022801"/>
    </source>
</evidence>
<evidence type="ECO:0000256" key="11">
    <source>
        <dbReference type="ARBA" id="ARBA00048629"/>
    </source>
</evidence>
<dbReference type="Gene3D" id="1.10.439.10">
    <property type="entry name" value="Penicillin Amidohydrolase, domain 1"/>
    <property type="match status" value="1"/>
</dbReference>
<evidence type="ECO:0000256" key="9">
    <source>
        <dbReference type="ARBA" id="ARBA00039041"/>
    </source>
</evidence>
<comment type="subunit">
    <text evidence="8">Heterodimer of an alpha subunit and a beta subunit processed from the same precursor.</text>
</comment>